<sequence length="754" mass="82080">MKINALNPTHEGLAAASDKVPQNGFSTSYAADLKFQGSSSDKPVRSESQEKFRSAVKFMIPTLAAKGERRVDEDEVMLEVKDPQHRYAAHLNAARKLWLESGAQKTDDLFTWVEKNPDLKISVNNQEINLKEIPKVEYPENSDIEKHRTVIKSGQWQRAGGAQIDTSSSPGKVGLPAYSVIVIHRNGNAYVHDYAKGRLHHTTTTGGKPIVSGGMIKIDTGKAKAFRLDTGHYKAELSELENALAFFKKNHVDMREMKFDAPYIKDKQAVGDLLEKYGAIPGRPISLESGDLPKLHDTLFNHIPAACLEAGISLAVLDKPGQVGKVVDVYAKALAGVIRQVYETELASTSVTLHGKVSTLRALFDRKLTTEFSPRSDQIGRCTDISKADAWMTGSGKDWLINRLETPSRNNAHEELLTKLKAFNGFGAIVWESIYGQPTAEANKGALSPLLPAKDSFDKLYASIRSNLAHEEFNDLKGRARTERAPIVNGTSLGGHPSVQLLDDGRPVGESAGRIYHVSQIADNKLKADYAQQEKQFGRQGMKRVGDPISDSSRPGLLSEFALQAMPQEFREAGLLETLQAHQFPHGSGTSRWQLHGTQAKASWDADKPAAGSYSLGAVVMLLGLGSLHAGRNNFLDNPELIHPAGLAIAAFMNYGGYHSFVETFPSAKAAASGERLAVPVSEDWMRQLYGDMVKAVRVYAPDAYASVSKYHDAFRSSSARAVGQGTARAGHLAAEPALDTAPAVVGAPRRKSV</sequence>
<dbReference type="Proteomes" id="UP001155901">
    <property type="component" value="Unassembled WGS sequence"/>
</dbReference>
<protein>
    <submittedName>
        <fullName evidence="3">Uncharacterized protein</fullName>
    </submittedName>
</protein>
<dbReference type="PANTHER" id="PTHR31250">
    <property type="entry name" value="IQ DOMAIN-CONTAINING PROTEIN IQM3"/>
    <property type="match status" value="1"/>
</dbReference>
<keyword evidence="6" id="KW-1185">Reference proteome</keyword>
<dbReference type="Proteomes" id="UP001162889">
    <property type="component" value="Unassembled WGS sequence"/>
</dbReference>
<name>A0AA41L431_9BURK</name>
<dbReference type="EMBL" id="JAHTGR010000008">
    <property type="protein sequence ID" value="MBV6322434.1"/>
    <property type="molecule type" value="Genomic_DNA"/>
</dbReference>
<reference evidence="4" key="2">
    <citation type="submission" date="2022-03" db="EMBL/GenBank/DDBJ databases">
        <title>Genome Encyclopedia of Bacteria and Archaea VI: Functional Genomics of Type Strains.</title>
        <authorList>
            <person name="Whitman W."/>
        </authorList>
    </citation>
    <scope>NUCLEOTIDE SEQUENCE</scope>
    <source>
        <strain evidence="4">HSC-15S17</strain>
    </source>
</reference>
<reference evidence="3" key="1">
    <citation type="submission" date="2021-07" db="EMBL/GenBank/DDBJ databases">
        <title>Characterization of violacein-producing bacteria and related species.</title>
        <authorList>
            <person name="Wilson H.S."/>
            <person name="De Leon M.E."/>
        </authorList>
    </citation>
    <scope>NUCLEOTIDE SEQUENCE</scope>
    <source>
        <strain evidence="3">HSC-15S17</strain>
    </source>
</reference>
<comment type="subcellular location">
    <subcellularLocation>
        <location evidence="1">Cytoplasm</location>
    </subcellularLocation>
</comment>
<dbReference type="RefSeq" id="WP_217943206.1">
    <property type="nucleotide sequence ID" value="NZ_JAHTGR010000008.1"/>
</dbReference>
<evidence type="ECO:0000313" key="6">
    <source>
        <dbReference type="Proteomes" id="UP001162889"/>
    </source>
</evidence>
<evidence type="ECO:0000256" key="1">
    <source>
        <dbReference type="ARBA" id="ARBA00004496"/>
    </source>
</evidence>
<proteinExistence type="predicted"/>
<evidence type="ECO:0000313" key="4">
    <source>
        <dbReference type="EMBL" id="MCP2010630.1"/>
    </source>
</evidence>
<dbReference type="GO" id="GO:0005737">
    <property type="term" value="C:cytoplasm"/>
    <property type="evidence" value="ECO:0007669"/>
    <property type="project" value="UniProtKB-SubCell"/>
</dbReference>
<evidence type="ECO:0000313" key="3">
    <source>
        <dbReference type="EMBL" id="MBV6322434.1"/>
    </source>
</evidence>
<accession>A0AA41L431</accession>
<comment type="caution">
    <text evidence="3">The sequence shown here is derived from an EMBL/GenBank/DDBJ whole genome shotgun (WGS) entry which is preliminary data.</text>
</comment>
<dbReference type="PANTHER" id="PTHR31250:SF27">
    <property type="entry name" value="IQ DOMAIN-CONTAINING PROTEIN IQM5"/>
    <property type="match status" value="1"/>
</dbReference>
<dbReference type="AlphaFoldDB" id="A0AA41L431"/>
<dbReference type="InterPro" id="IPR044159">
    <property type="entry name" value="IQM"/>
</dbReference>
<keyword evidence="2" id="KW-0963">Cytoplasm</keyword>
<organism evidence="3 5">
    <name type="scientific">Duganella violaceipulchra</name>
    <dbReference type="NCBI Taxonomy" id="2849652"/>
    <lineage>
        <taxon>Bacteria</taxon>
        <taxon>Pseudomonadati</taxon>
        <taxon>Pseudomonadota</taxon>
        <taxon>Betaproteobacteria</taxon>
        <taxon>Burkholderiales</taxon>
        <taxon>Oxalobacteraceae</taxon>
        <taxon>Telluria group</taxon>
        <taxon>Duganella</taxon>
    </lineage>
</organism>
<dbReference type="EMBL" id="JALJZU010000009">
    <property type="protein sequence ID" value="MCP2010630.1"/>
    <property type="molecule type" value="Genomic_DNA"/>
</dbReference>
<evidence type="ECO:0000256" key="2">
    <source>
        <dbReference type="ARBA" id="ARBA00022490"/>
    </source>
</evidence>
<evidence type="ECO:0000313" key="5">
    <source>
        <dbReference type="Proteomes" id="UP001155901"/>
    </source>
</evidence>
<gene>
    <name evidence="3" type="ORF">KVP70_15915</name>
    <name evidence="4" type="ORF">L1274_004372</name>
</gene>